<gene>
    <name evidence="2" type="ORF">BZG74_01105</name>
</gene>
<dbReference type="RefSeq" id="WP_077770984.1">
    <property type="nucleotide sequence ID" value="NZ_MUFC01000001.1"/>
</dbReference>
<sequence>MKRLGVVGMLMLSLAGCTTNTMPETLYGEFARVYVIAEQCRDEIGPETLGEFYHLAGRVKNTWQYDQGELDHQYIKAKRRYEYDKQDCQQLLVTMSQWRHELEDYDQQNTAAVENLRHQQRRLEAITQQNRQNRIQTTYCTESDITHSEICTSY</sequence>
<evidence type="ECO:0008006" key="4">
    <source>
        <dbReference type="Google" id="ProtNLM"/>
    </source>
</evidence>
<evidence type="ECO:0000313" key="2">
    <source>
        <dbReference type="EMBL" id="OOE90862.1"/>
    </source>
</evidence>
<organism evidence="2 3">
    <name type="scientific">Salinivibrio sharmensis</name>
    <dbReference type="NCBI Taxonomy" id="390883"/>
    <lineage>
        <taxon>Bacteria</taxon>
        <taxon>Pseudomonadati</taxon>
        <taxon>Pseudomonadota</taxon>
        <taxon>Gammaproteobacteria</taxon>
        <taxon>Vibrionales</taxon>
        <taxon>Vibrionaceae</taxon>
        <taxon>Salinivibrio</taxon>
    </lineage>
</organism>
<feature type="coiled-coil region" evidence="1">
    <location>
        <begin position="88"/>
        <end position="122"/>
    </location>
</feature>
<dbReference type="PROSITE" id="PS51257">
    <property type="entry name" value="PROKAR_LIPOPROTEIN"/>
    <property type="match status" value="1"/>
</dbReference>
<accession>A0ABX3KKV3</accession>
<protein>
    <recommendedName>
        <fullName evidence="4">DNA repair protein</fullName>
    </recommendedName>
</protein>
<keyword evidence="1" id="KW-0175">Coiled coil</keyword>
<evidence type="ECO:0000313" key="3">
    <source>
        <dbReference type="Proteomes" id="UP000188627"/>
    </source>
</evidence>
<comment type="caution">
    <text evidence="2">The sequence shown here is derived from an EMBL/GenBank/DDBJ whole genome shotgun (WGS) entry which is preliminary data.</text>
</comment>
<keyword evidence="3" id="KW-1185">Reference proteome</keyword>
<name>A0ABX3KKV3_9GAMM</name>
<dbReference type="EMBL" id="MUFC01000001">
    <property type="protein sequence ID" value="OOE90862.1"/>
    <property type="molecule type" value="Genomic_DNA"/>
</dbReference>
<dbReference type="Proteomes" id="UP000188627">
    <property type="component" value="Unassembled WGS sequence"/>
</dbReference>
<reference evidence="3" key="1">
    <citation type="submission" date="2017-01" db="EMBL/GenBank/DDBJ databases">
        <title>Draft genome of the species Salinivibrio sharmensis.</title>
        <authorList>
            <person name="Lopez-Hermoso C."/>
            <person name="De La Haba R."/>
            <person name="Sanchez-Porro C."/>
            <person name="Ventosa A."/>
        </authorList>
    </citation>
    <scope>NUCLEOTIDE SEQUENCE [LARGE SCALE GENOMIC DNA]</scope>
    <source>
        <strain evidence="3">CBH463</strain>
    </source>
</reference>
<proteinExistence type="predicted"/>
<evidence type="ECO:0000256" key="1">
    <source>
        <dbReference type="SAM" id="Coils"/>
    </source>
</evidence>